<dbReference type="GeneID" id="107224913"/>
<dbReference type="FunFam" id="1.10.238.10:FF:000001">
    <property type="entry name" value="Calmodulin 1"/>
    <property type="match status" value="1"/>
</dbReference>
<dbReference type="SUPFAM" id="SSF47473">
    <property type="entry name" value="EF-hand"/>
    <property type="match status" value="1"/>
</dbReference>
<gene>
    <name evidence="4" type="primary">LOC107224913</name>
</gene>
<sequence>MAQERNSEVRRRSSVMKRGLSLSSSEGPNLLEKLIHNAFDVFDTAKIQEVDVRDLGTMIRSLGCVMTEAELQEIQVQLEDVENNSVSQSRFVEYMTKTINEHKLKPAEPEELLKAFQLFDPENHGYIMRDDLAKALMELGEPFTQDEVNEMMFVACDPATNRINYEHFINLLILKYPDDTNPYKVADKIEADRLAAMPKKRGLGSLIDASVPH</sequence>
<protein>
    <submittedName>
        <fullName evidence="4">Dynein regulatory complex protein 8-like isoform X2</fullName>
    </submittedName>
</protein>
<dbReference type="Pfam" id="PF13499">
    <property type="entry name" value="EF-hand_7"/>
    <property type="match status" value="1"/>
</dbReference>
<dbReference type="FunCoup" id="A0A6J0C282">
    <property type="interactions" value="103"/>
</dbReference>
<accession>A0A6J0C282</accession>
<dbReference type="PROSITE" id="PS50222">
    <property type="entry name" value="EF_HAND_2"/>
    <property type="match status" value="1"/>
</dbReference>
<dbReference type="Gene3D" id="1.10.238.10">
    <property type="entry name" value="EF-hand"/>
    <property type="match status" value="2"/>
</dbReference>
<dbReference type="InterPro" id="IPR011992">
    <property type="entry name" value="EF-hand-dom_pair"/>
</dbReference>
<dbReference type="InterPro" id="IPR002048">
    <property type="entry name" value="EF_hand_dom"/>
</dbReference>
<dbReference type="PANTHER" id="PTHR46763:SF1">
    <property type="entry name" value="DYNEIN REGULATORY COMPLEX PROTEIN 8"/>
    <property type="match status" value="1"/>
</dbReference>
<evidence type="ECO:0000313" key="3">
    <source>
        <dbReference type="Proteomes" id="UP000829291"/>
    </source>
</evidence>
<feature type="domain" description="EF-hand" evidence="2">
    <location>
        <begin position="107"/>
        <end position="142"/>
    </location>
</feature>
<evidence type="ECO:0000256" key="1">
    <source>
        <dbReference type="SAM" id="MobiDB-lite"/>
    </source>
</evidence>
<evidence type="ECO:0000313" key="4">
    <source>
        <dbReference type="RefSeq" id="XP_015520647.1"/>
    </source>
</evidence>
<organism evidence="4">
    <name type="scientific">Neodiprion lecontei</name>
    <name type="common">Redheaded pine sawfly</name>
    <dbReference type="NCBI Taxonomy" id="441921"/>
    <lineage>
        <taxon>Eukaryota</taxon>
        <taxon>Metazoa</taxon>
        <taxon>Ecdysozoa</taxon>
        <taxon>Arthropoda</taxon>
        <taxon>Hexapoda</taxon>
        <taxon>Insecta</taxon>
        <taxon>Pterygota</taxon>
        <taxon>Neoptera</taxon>
        <taxon>Endopterygota</taxon>
        <taxon>Hymenoptera</taxon>
        <taxon>Tenthredinoidea</taxon>
        <taxon>Diprionidae</taxon>
        <taxon>Diprioninae</taxon>
        <taxon>Neodiprion</taxon>
    </lineage>
</organism>
<dbReference type="KEGG" id="nlo:107224913"/>
<evidence type="ECO:0000259" key="2">
    <source>
        <dbReference type="PROSITE" id="PS50222"/>
    </source>
</evidence>
<keyword evidence="3" id="KW-1185">Reference proteome</keyword>
<proteinExistence type="predicted"/>
<feature type="compositionally biased region" description="Basic and acidic residues" evidence="1">
    <location>
        <begin position="1"/>
        <end position="11"/>
    </location>
</feature>
<feature type="region of interest" description="Disordered" evidence="1">
    <location>
        <begin position="1"/>
        <end position="24"/>
    </location>
</feature>
<name>A0A6J0C282_NEOLC</name>
<dbReference type="OrthoDB" id="10260307at2759"/>
<dbReference type="PANTHER" id="PTHR46763">
    <property type="entry name" value="DYNEIN REGULATORY COMPLEX PROTEIN 8"/>
    <property type="match status" value="1"/>
</dbReference>
<dbReference type="Proteomes" id="UP000829291">
    <property type="component" value="Chromosome 7"/>
</dbReference>
<dbReference type="RefSeq" id="XP_015520647.1">
    <property type="nucleotide sequence ID" value="XM_015665161.2"/>
</dbReference>
<dbReference type="CDD" id="cd00051">
    <property type="entry name" value="EFh"/>
    <property type="match status" value="1"/>
</dbReference>
<dbReference type="InParanoid" id="A0A6J0C282"/>
<reference evidence="4" key="1">
    <citation type="submission" date="2025-08" db="UniProtKB">
        <authorList>
            <consortium name="RefSeq"/>
        </authorList>
    </citation>
    <scope>IDENTIFICATION</scope>
    <source>
        <tissue evidence="4">Thorax and Abdomen</tissue>
    </source>
</reference>
<dbReference type="GO" id="GO:0005509">
    <property type="term" value="F:calcium ion binding"/>
    <property type="evidence" value="ECO:0007669"/>
    <property type="project" value="InterPro"/>
</dbReference>
<dbReference type="AlphaFoldDB" id="A0A6J0C282"/>